<keyword evidence="1 2" id="KW-0129">CBS domain</keyword>
<dbReference type="SMART" id="SM00116">
    <property type="entry name" value="CBS"/>
    <property type="match status" value="2"/>
</dbReference>
<proteinExistence type="predicted"/>
<dbReference type="EMBL" id="AP025592">
    <property type="protein sequence ID" value="BDG07892.1"/>
    <property type="molecule type" value="Genomic_DNA"/>
</dbReference>
<accession>A0ABN6N3X7</accession>
<dbReference type="InterPro" id="IPR046342">
    <property type="entry name" value="CBS_dom_sf"/>
</dbReference>
<dbReference type="SUPFAM" id="SSF54631">
    <property type="entry name" value="CBS-domain pair"/>
    <property type="match status" value="1"/>
</dbReference>
<reference evidence="5" key="1">
    <citation type="journal article" date="2022" name="Int. J. Syst. Evol. Microbiol.">
        <title>Anaeromyxobacter oryzae sp. nov., Anaeromyxobacter diazotrophicus sp. nov. and Anaeromyxobacter paludicola sp. nov., isolated from paddy soils.</title>
        <authorList>
            <person name="Itoh H."/>
            <person name="Xu Z."/>
            <person name="Mise K."/>
            <person name="Masuda Y."/>
            <person name="Ushijima N."/>
            <person name="Hayakawa C."/>
            <person name="Shiratori Y."/>
            <person name="Senoo K."/>
        </authorList>
    </citation>
    <scope>NUCLEOTIDE SEQUENCE [LARGE SCALE GENOMIC DNA]</scope>
    <source>
        <strain evidence="5">Red630</strain>
    </source>
</reference>
<dbReference type="InterPro" id="IPR051257">
    <property type="entry name" value="Diverse_CBS-Domain"/>
</dbReference>
<evidence type="ECO:0000259" key="3">
    <source>
        <dbReference type="PROSITE" id="PS51371"/>
    </source>
</evidence>
<evidence type="ECO:0000313" key="5">
    <source>
        <dbReference type="Proteomes" id="UP001162734"/>
    </source>
</evidence>
<evidence type="ECO:0000313" key="4">
    <source>
        <dbReference type="EMBL" id="BDG07892.1"/>
    </source>
</evidence>
<dbReference type="PANTHER" id="PTHR43080:SF2">
    <property type="entry name" value="CBS DOMAIN-CONTAINING PROTEIN"/>
    <property type="match status" value="1"/>
</dbReference>
<name>A0ABN6N3X7_9BACT</name>
<feature type="domain" description="CBS" evidence="3">
    <location>
        <begin position="8"/>
        <end position="65"/>
    </location>
</feature>
<dbReference type="PROSITE" id="PS51371">
    <property type="entry name" value="CBS"/>
    <property type="match status" value="2"/>
</dbReference>
<dbReference type="InterPro" id="IPR000644">
    <property type="entry name" value="CBS_dom"/>
</dbReference>
<dbReference type="PANTHER" id="PTHR43080">
    <property type="entry name" value="CBS DOMAIN-CONTAINING PROTEIN CBSX3, MITOCHONDRIAL"/>
    <property type="match status" value="1"/>
</dbReference>
<keyword evidence="5" id="KW-1185">Reference proteome</keyword>
<organism evidence="4 5">
    <name type="scientific">Anaeromyxobacter paludicola</name>
    <dbReference type="NCBI Taxonomy" id="2918171"/>
    <lineage>
        <taxon>Bacteria</taxon>
        <taxon>Pseudomonadati</taxon>
        <taxon>Myxococcota</taxon>
        <taxon>Myxococcia</taxon>
        <taxon>Myxococcales</taxon>
        <taxon>Cystobacterineae</taxon>
        <taxon>Anaeromyxobacteraceae</taxon>
        <taxon>Anaeromyxobacter</taxon>
    </lineage>
</organism>
<dbReference type="RefSeq" id="WP_248344875.1">
    <property type="nucleotide sequence ID" value="NZ_AP025592.1"/>
</dbReference>
<dbReference type="Gene3D" id="3.10.580.10">
    <property type="entry name" value="CBS-domain"/>
    <property type="match status" value="1"/>
</dbReference>
<sequence length="142" mass="15899">MPTIEKLVVRDVVALDEHTSCNEAARLMEQKHIGSVGVKRNGKLVGIVTERDLVYAIMAKDVTAERKLADIMRPEIPTVPPTATERDCAHLMRTHFTRHLLVKQGSEVVGVISMLDVVNLMLEDNRWLIEQLNTYIRGGRGG</sequence>
<evidence type="ECO:0000256" key="1">
    <source>
        <dbReference type="ARBA" id="ARBA00023122"/>
    </source>
</evidence>
<evidence type="ECO:0000256" key="2">
    <source>
        <dbReference type="PROSITE-ProRule" id="PRU00703"/>
    </source>
</evidence>
<dbReference type="Pfam" id="PF00571">
    <property type="entry name" value="CBS"/>
    <property type="match status" value="2"/>
</dbReference>
<dbReference type="Proteomes" id="UP001162734">
    <property type="component" value="Chromosome"/>
</dbReference>
<feature type="domain" description="CBS" evidence="3">
    <location>
        <begin position="72"/>
        <end position="128"/>
    </location>
</feature>
<protein>
    <submittedName>
        <fullName evidence="4">Inosine-5-monophosphate dehydrogenase</fullName>
    </submittedName>
</protein>
<gene>
    <name evidence="4" type="ORF">AMPC_10050</name>
</gene>